<dbReference type="GO" id="GO:0009099">
    <property type="term" value="P:L-valine biosynthetic process"/>
    <property type="evidence" value="ECO:0007669"/>
    <property type="project" value="UniProtKB-UniPathway"/>
</dbReference>
<dbReference type="InterPro" id="IPR043131">
    <property type="entry name" value="BCAT-like_N"/>
</dbReference>
<proteinExistence type="inferred from homology"/>
<dbReference type="RefSeq" id="WP_094356161.1">
    <property type="nucleotide sequence ID" value="NZ_NMVK01000006.1"/>
</dbReference>
<keyword evidence="19" id="KW-1185">Reference proteome</keyword>
<comment type="catalytic activity">
    <reaction evidence="11 17">
        <text>L-valine + 2-oxoglutarate = 3-methyl-2-oxobutanoate + L-glutamate</text>
        <dbReference type="Rhea" id="RHEA:24813"/>
        <dbReference type="ChEBI" id="CHEBI:11851"/>
        <dbReference type="ChEBI" id="CHEBI:16810"/>
        <dbReference type="ChEBI" id="CHEBI:29985"/>
        <dbReference type="ChEBI" id="CHEBI:57762"/>
        <dbReference type="EC" id="2.6.1.42"/>
    </reaction>
</comment>
<comment type="similarity">
    <text evidence="5 15">Belongs to the class-IV pyridoxal-phosphate-dependent aminotransferase family.</text>
</comment>
<evidence type="ECO:0000256" key="15">
    <source>
        <dbReference type="RuleBase" id="RU004106"/>
    </source>
</evidence>
<dbReference type="PANTHER" id="PTHR11825">
    <property type="entry name" value="SUBGROUP IIII AMINOTRANSFERASE"/>
    <property type="match status" value="1"/>
</dbReference>
<protein>
    <recommendedName>
        <fullName evidence="17">Branched-chain-amino-acid aminotransferase</fullName>
        <ecNumber evidence="17">2.6.1.42</ecNumber>
    </recommendedName>
</protein>
<accession>A0A4R6LVK2</accession>
<keyword evidence="7 17" id="KW-0028">Amino-acid biosynthesis</keyword>
<evidence type="ECO:0000256" key="2">
    <source>
        <dbReference type="ARBA" id="ARBA00004824"/>
    </source>
</evidence>
<comment type="pathway">
    <text evidence="2">Amino-acid biosynthesis; L-isoleucine biosynthesis; L-isoleucine from 2-oxobutanoate: step 4/4.</text>
</comment>
<dbReference type="InterPro" id="IPR005786">
    <property type="entry name" value="B_amino_transII"/>
</dbReference>
<evidence type="ECO:0000256" key="10">
    <source>
        <dbReference type="ARBA" id="ARBA00023304"/>
    </source>
</evidence>
<sequence>MSLMFDVRPNPNPLPAEKRAAILENPGFGSRFTDHMAVATWTRNDGWHDSAIVPYGPLTLDPAAAVLHYAQEIFEGLKAYRHADGSIWLFRPEQNAERMQRSARRLGLPELPTEDFIGSIEALVRADRDWVPDPEGGESSLYLRPFMFASEAFLGVRAAEHVTYACIASPAGAYFSSGVAPVAIWITTKYSRAGAGGTGAAKCGGNYASSLVAQQEAAEHGCAQVLFADAGGHEFVEELGGMNVYFVNAQGELVTPELSGSILEGVTRDSILALAKDQGLTPVERQVKLSELLEGIRSGDIREVFACGTAAVITPISEFKDEQGEVYRVQNDSPDGVGEHTAALRKELLDIQYGRAEDRYGWMYKVA</sequence>
<dbReference type="GO" id="GO:0009098">
    <property type="term" value="P:L-leucine biosynthetic process"/>
    <property type="evidence" value="ECO:0007669"/>
    <property type="project" value="UniProtKB-UniPathway"/>
</dbReference>
<feature type="modified residue" description="N6-(pyridoxal phosphate)lysine" evidence="14">
    <location>
        <position position="202"/>
    </location>
</feature>
<dbReference type="UniPathway" id="UPA00048">
    <property type="reaction ID" value="UER00073"/>
</dbReference>
<dbReference type="InterPro" id="IPR043132">
    <property type="entry name" value="BCAT-like_C"/>
</dbReference>
<dbReference type="PANTHER" id="PTHR11825:SF44">
    <property type="entry name" value="BRANCHED-CHAIN-AMINO-ACID AMINOTRANSFERASE"/>
    <property type="match status" value="1"/>
</dbReference>
<comment type="pathway">
    <text evidence="4">Amino-acid biosynthesis; L-leucine biosynthesis; L-leucine from 3-methyl-2-oxobutanoate: step 4/4.</text>
</comment>
<reference evidence="18 19" key="1">
    <citation type="submission" date="2017-07" db="EMBL/GenBank/DDBJ databases">
        <title>Draft whole genome sequences of clinical Proprionibacteriaceae strains.</title>
        <authorList>
            <person name="Bernier A.-M."/>
            <person name="Bernard K."/>
            <person name="Domingo M.-C."/>
        </authorList>
    </citation>
    <scope>NUCLEOTIDE SEQUENCE [LARGE SCALE GENOMIC DNA]</scope>
    <source>
        <strain evidence="18 19">NML 030167</strain>
    </source>
</reference>
<dbReference type="UniPathway" id="UPA00047">
    <property type="reaction ID" value="UER00058"/>
</dbReference>
<dbReference type="AlphaFoldDB" id="A0A255G0V6"/>
<dbReference type="Gene3D" id="3.30.470.10">
    <property type="match status" value="1"/>
</dbReference>
<gene>
    <name evidence="18" type="ORF">CGZ94_18015</name>
</gene>
<evidence type="ECO:0000313" key="18">
    <source>
        <dbReference type="EMBL" id="OYO09559.1"/>
    </source>
</evidence>
<dbReference type="PIRSF" id="PIRSF006468">
    <property type="entry name" value="BCAT1"/>
    <property type="match status" value="1"/>
</dbReference>
<dbReference type="SUPFAM" id="SSF56752">
    <property type="entry name" value="D-aminoacid aminotransferase-like PLP-dependent enzymes"/>
    <property type="match status" value="1"/>
</dbReference>
<dbReference type="NCBIfam" id="NF009897">
    <property type="entry name" value="PRK13357.1"/>
    <property type="match status" value="1"/>
</dbReference>
<comment type="caution">
    <text evidence="18">The sequence shown here is derived from an EMBL/GenBank/DDBJ whole genome shotgun (WGS) entry which is preliminary data.</text>
</comment>
<keyword evidence="8 17" id="KW-0808">Transferase</keyword>
<accession>A0A255G0V6</accession>
<evidence type="ECO:0000256" key="9">
    <source>
        <dbReference type="ARBA" id="ARBA00022898"/>
    </source>
</evidence>
<comment type="catalytic activity">
    <reaction evidence="12 17">
        <text>L-isoleucine + 2-oxoglutarate = (S)-3-methyl-2-oxopentanoate + L-glutamate</text>
        <dbReference type="Rhea" id="RHEA:24801"/>
        <dbReference type="ChEBI" id="CHEBI:16810"/>
        <dbReference type="ChEBI" id="CHEBI:29985"/>
        <dbReference type="ChEBI" id="CHEBI:35146"/>
        <dbReference type="ChEBI" id="CHEBI:58045"/>
        <dbReference type="EC" id="2.6.1.42"/>
    </reaction>
</comment>
<name>A0A255G0V6_9ACTN</name>
<dbReference type="GO" id="GO:0052654">
    <property type="term" value="F:L-leucine-2-oxoglutarate transaminase activity"/>
    <property type="evidence" value="ECO:0007669"/>
    <property type="project" value="RHEA"/>
</dbReference>
<organism evidence="18 19">
    <name type="scientific">Enemella evansiae</name>
    <dbReference type="NCBI Taxonomy" id="2016499"/>
    <lineage>
        <taxon>Bacteria</taxon>
        <taxon>Bacillati</taxon>
        <taxon>Actinomycetota</taxon>
        <taxon>Actinomycetes</taxon>
        <taxon>Propionibacteriales</taxon>
        <taxon>Propionibacteriaceae</taxon>
        <taxon>Enemella</taxon>
    </lineage>
</organism>
<dbReference type="GO" id="GO:0052655">
    <property type="term" value="F:L-valine-2-oxoglutarate transaminase activity"/>
    <property type="evidence" value="ECO:0007669"/>
    <property type="project" value="RHEA"/>
</dbReference>
<evidence type="ECO:0000256" key="6">
    <source>
        <dbReference type="ARBA" id="ARBA00022576"/>
    </source>
</evidence>
<dbReference type="InterPro" id="IPR001544">
    <property type="entry name" value="Aminotrans_IV"/>
</dbReference>
<dbReference type="InterPro" id="IPR018300">
    <property type="entry name" value="Aminotrans_IV_CS"/>
</dbReference>
<evidence type="ECO:0000256" key="14">
    <source>
        <dbReference type="PIRSR" id="PIRSR006468-1"/>
    </source>
</evidence>
<dbReference type="PROSITE" id="PS00770">
    <property type="entry name" value="AA_TRANSFER_CLASS_4"/>
    <property type="match status" value="1"/>
</dbReference>
<dbReference type="GO" id="GO:0009097">
    <property type="term" value="P:isoleucine biosynthetic process"/>
    <property type="evidence" value="ECO:0007669"/>
    <property type="project" value="UniProtKB-UniPathway"/>
</dbReference>
<keyword evidence="9 16" id="KW-0663">Pyridoxal phosphate</keyword>
<evidence type="ECO:0000256" key="13">
    <source>
        <dbReference type="ARBA" id="ARBA00049229"/>
    </source>
</evidence>
<evidence type="ECO:0000256" key="17">
    <source>
        <dbReference type="RuleBase" id="RU004517"/>
    </source>
</evidence>
<comment type="catalytic activity">
    <reaction evidence="13 17">
        <text>L-leucine + 2-oxoglutarate = 4-methyl-2-oxopentanoate + L-glutamate</text>
        <dbReference type="Rhea" id="RHEA:18321"/>
        <dbReference type="ChEBI" id="CHEBI:16810"/>
        <dbReference type="ChEBI" id="CHEBI:17865"/>
        <dbReference type="ChEBI" id="CHEBI:29985"/>
        <dbReference type="ChEBI" id="CHEBI:57427"/>
        <dbReference type="EC" id="2.6.1.42"/>
    </reaction>
</comment>
<dbReference type="UniPathway" id="UPA00049">
    <property type="reaction ID" value="UER00062"/>
</dbReference>
<evidence type="ECO:0000256" key="4">
    <source>
        <dbReference type="ARBA" id="ARBA00005072"/>
    </source>
</evidence>
<dbReference type="InterPro" id="IPR036038">
    <property type="entry name" value="Aminotransferase-like"/>
</dbReference>
<evidence type="ECO:0000256" key="1">
    <source>
        <dbReference type="ARBA" id="ARBA00001933"/>
    </source>
</evidence>
<evidence type="ECO:0000256" key="7">
    <source>
        <dbReference type="ARBA" id="ARBA00022605"/>
    </source>
</evidence>
<keyword evidence="10 17" id="KW-0100">Branched-chain amino acid biosynthesis</keyword>
<dbReference type="GO" id="GO:0052656">
    <property type="term" value="F:L-isoleucine-2-oxoglutarate transaminase activity"/>
    <property type="evidence" value="ECO:0007669"/>
    <property type="project" value="RHEA"/>
</dbReference>
<dbReference type="EMBL" id="NMVO01000017">
    <property type="protein sequence ID" value="OYO09559.1"/>
    <property type="molecule type" value="Genomic_DNA"/>
</dbReference>
<evidence type="ECO:0000256" key="8">
    <source>
        <dbReference type="ARBA" id="ARBA00022679"/>
    </source>
</evidence>
<evidence type="ECO:0000256" key="12">
    <source>
        <dbReference type="ARBA" id="ARBA00048798"/>
    </source>
</evidence>
<comment type="pathway">
    <text evidence="3">Amino-acid biosynthesis; L-valine biosynthesis; L-valine from pyruvate: step 4/4.</text>
</comment>
<dbReference type="OrthoDB" id="9804984at2"/>
<evidence type="ECO:0000256" key="16">
    <source>
        <dbReference type="RuleBase" id="RU004516"/>
    </source>
</evidence>
<evidence type="ECO:0000256" key="3">
    <source>
        <dbReference type="ARBA" id="ARBA00004931"/>
    </source>
</evidence>
<evidence type="ECO:0000256" key="5">
    <source>
        <dbReference type="ARBA" id="ARBA00009320"/>
    </source>
</evidence>
<evidence type="ECO:0000313" key="19">
    <source>
        <dbReference type="Proteomes" id="UP000215896"/>
    </source>
</evidence>
<dbReference type="CDD" id="cd01557">
    <property type="entry name" value="BCAT_beta_family"/>
    <property type="match status" value="1"/>
</dbReference>
<dbReference type="Proteomes" id="UP000215896">
    <property type="component" value="Unassembled WGS sequence"/>
</dbReference>
<keyword evidence="6 17" id="KW-0032">Aminotransferase</keyword>
<dbReference type="NCBIfam" id="TIGR01123">
    <property type="entry name" value="ilvE_II"/>
    <property type="match status" value="1"/>
</dbReference>
<dbReference type="EC" id="2.6.1.42" evidence="17"/>
<evidence type="ECO:0000256" key="11">
    <source>
        <dbReference type="ARBA" id="ARBA00048212"/>
    </source>
</evidence>
<dbReference type="Pfam" id="PF01063">
    <property type="entry name" value="Aminotran_4"/>
    <property type="match status" value="1"/>
</dbReference>
<comment type="cofactor">
    <cofactor evidence="1 16">
        <name>pyridoxal 5'-phosphate</name>
        <dbReference type="ChEBI" id="CHEBI:597326"/>
    </cofactor>
</comment>
<dbReference type="InterPro" id="IPR033939">
    <property type="entry name" value="BCAT_family"/>
</dbReference>
<dbReference type="Gene3D" id="3.20.10.10">
    <property type="entry name" value="D-amino Acid Aminotransferase, subunit A, domain 2"/>
    <property type="match status" value="1"/>
</dbReference>